<accession>A0A9Q3FFN2</accession>
<evidence type="ECO:0000313" key="1">
    <source>
        <dbReference type="EMBL" id="MBW0536420.1"/>
    </source>
</evidence>
<dbReference type="Gene3D" id="3.90.226.10">
    <property type="entry name" value="2-enoyl-CoA Hydratase, Chain A, domain 1"/>
    <property type="match status" value="1"/>
</dbReference>
<reference evidence="1" key="1">
    <citation type="submission" date="2021-03" db="EMBL/GenBank/DDBJ databases">
        <title>Draft genome sequence of rust myrtle Austropuccinia psidii MF-1, a brazilian biotype.</title>
        <authorList>
            <person name="Quecine M.C."/>
            <person name="Pachon D.M.R."/>
            <person name="Bonatelli M.L."/>
            <person name="Correr F.H."/>
            <person name="Franceschini L.M."/>
            <person name="Leite T.F."/>
            <person name="Margarido G.R.A."/>
            <person name="Almeida C.A."/>
            <person name="Ferrarezi J.A."/>
            <person name="Labate C.A."/>
        </authorList>
    </citation>
    <scope>NUCLEOTIDE SEQUENCE</scope>
    <source>
        <strain evidence="1">MF-1</strain>
    </source>
</reference>
<gene>
    <name evidence="1" type="ORF">O181_076135</name>
</gene>
<comment type="caution">
    <text evidence="1">The sequence shown here is derived from an EMBL/GenBank/DDBJ whole genome shotgun (WGS) entry which is preliminary data.</text>
</comment>
<dbReference type="GO" id="GO:0006635">
    <property type="term" value="P:fatty acid beta-oxidation"/>
    <property type="evidence" value="ECO:0007669"/>
    <property type="project" value="TreeGrafter"/>
</dbReference>
<dbReference type="SUPFAM" id="SSF52096">
    <property type="entry name" value="ClpP/crotonase"/>
    <property type="match status" value="1"/>
</dbReference>
<sequence>MPNKIPSLSSPSYYPFSTLTKPLNYPGVFLLELHARPDNRLTESFLQSSLIAPLLDVEREFRASLLGRLEASSEPSQGWKAPLQPGQYALVTCGPQDKNRFYSNGLDLTQALASDHFFQHVLNRMYETFLRFPIPTVAAINGHAFAAGFCLALAHDHKIIKDNEGKGKALMAMNEVEFGAPVPLGLLAVIKAKFPTDSAIRKCVTEAHRFGVKDVLSLGLVDAAAPENQVVEASLKLAFDKSIKATTGVYGEIKESLYKKYIDELNCDDGRHQEINSIHMSRLKRLGLTPYGKSKL</sequence>
<protein>
    <recommendedName>
        <fullName evidence="3">Enoyl-CoA hydratase</fullName>
    </recommendedName>
</protein>
<organism evidence="1 2">
    <name type="scientific">Austropuccinia psidii MF-1</name>
    <dbReference type="NCBI Taxonomy" id="1389203"/>
    <lineage>
        <taxon>Eukaryota</taxon>
        <taxon>Fungi</taxon>
        <taxon>Dikarya</taxon>
        <taxon>Basidiomycota</taxon>
        <taxon>Pucciniomycotina</taxon>
        <taxon>Pucciniomycetes</taxon>
        <taxon>Pucciniales</taxon>
        <taxon>Sphaerophragmiaceae</taxon>
        <taxon>Austropuccinia</taxon>
    </lineage>
</organism>
<dbReference type="Pfam" id="PF00378">
    <property type="entry name" value="ECH_1"/>
    <property type="match status" value="1"/>
</dbReference>
<evidence type="ECO:0000313" key="2">
    <source>
        <dbReference type="Proteomes" id="UP000765509"/>
    </source>
</evidence>
<dbReference type="AlphaFoldDB" id="A0A9Q3FFN2"/>
<dbReference type="Proteomes" id="UP000765509">
    <property type="component" value="Unassembled WGS sequence"/>
</dbReference>
<dbReference type="OrthoDB" id="1696280at2759"/>
<dbReference type="InterPro" id="IPR001753">
    <property type="entry name" value="Enoyl-CoA_hydra/iso"/>
</dbReference>
<dbReference type="GO" id="GO:0004165">
    <property type="term" value="F:delta(3)-delta(2)-enoyl-CoA isomerase activity"/>
    <property type="evidence" value="ECO:0007669"/>
    <property type="project" value="TreeGrafter"/>
</dbReference>
<dbReference type="CDD" id="cd06558">
    <property type="entry name" value="crotonase-like"/>
    <property type="match status" value="1"/>
</dbReference>
<dbReference type="PANTHER" id="PTHR11941">
    <property type="entry name" value="ENOYL-COA HYDRATASE-RELATED"/>
    <property type="match status" value="1"/>
</dbReference>
<dbReference type="EMBL" id="AVOT02041155">
    <property type="protein sequence ID" value="MBW0536420.1"/>
    <property type="molecule type" value="Genomic_DNA"/>
</dbReference>
<dbReference type="GO" id="GO:0005777">
    <property type="term" value="C:peroxisome"/>
    <property type="evidence" value="ECO:0007669"/>
    <property type="project" value="TreeGrafter"/>
</dbReference>
<dbReference type="InterPro" id="IPR029045">
    <property type="entry name" value="ClpP/crotonase-like_dom_sf"/>
</dbReference>
<name>A0A9Q3FFN2_9BASI</name>
<keyword evidence="2" id="KW-1185">Reference proteome</keyword>
<dbReference type="PANTHER" id="PTHR11941:SF75">
    <property type="entry name" value="ENOYL-COA HYDRATASE_ISOMERASE FAMILY PROTEIN"/>
    <property type="match status" value="1"/>
</dbReference>
<evidence type="ECO:0008006" key="3">
    <source>
        <dbReference type="Google" id="ProtNLM"/>
    </source>
</evidence>
<proteinExistence type="predicted"/>